<evidence type="ECO:0000256" key="10">
    <source>
        <dbReference type="SAM" id="Phobius"/>
    </source>
</evidence>
<feature type="transmembrane region" description="Helical" evidence="10">
    <location>
        <begin position="231"/>
        <end position="252"/>
    </location>
</feature>
<dbReference type="Proteomes" id="UP000186102">
    <property type="component" value="Unassembled WGS sequence"/>
</dbReference>
<feature type="transmembrane region" description="Helical" evidence="10">
    <location>
        <begin position="272"/>
        <end position="289"/>
    </location>
</feature>
<feature type="transmembrane region" description="Helical" evidence="10">
    <location>
        <begin position="85"/>
        <end position="109"/>
    </location>
</feature>
<evidence type="ECO:0000256" key="9">
    <source>
        <dbReference type="ARBA" id="ARBA00023201"/>
    </source>
</evidence>
<reference evidence="12 13" key="1">
    <citation type="submission" date="2016-09" db="EMBL/GenBank/DDBJ databases">
        <title>Complete genome of Desulfosporosinus sp. OL.</title>
        <authorList>
            <person name="Mardanov A."/>
            <person name="Beletsky A."/>
            <person name="Panova A."/>
            <person name="Karnachuk O."/>
            <person name="Ravin N."/>
        </authorList>
    </citation>
    <scope>NUCLEOTIDE SEQUENCE [LARGE SCALE GENOMIC DNA]</scope>
    <source>
        <strain evidence="12 13">OL</strain>
    </source>
</reference>
<feature type="domain" description="Cation/H+ exchanger transmembrane" evidence="11">
    <location>
        <begin position="10"/>
        <end position="390"/>
    </location>
</feature>
<comment type="subcellular location">
    <subcellularLocation>
        <location evidence="1">Cell membrane</location>
        <topology evidence="1">Multi-pass membrane protein</topology>
    </subcellularLocation>
</comment>
<dbReference type="OrthoDB" id="9809206at2"/>
<comment type="caution">
    <text evidence="12">The sequence shown here is derived from an EMBL/GenBank/DDBJ whole genome shotgun (WGS) entry which is preliminary data.</text>
</comment>
<evidence type="ECO:0000256" key="4">
    <source>
        <dbReference type="ARBA" id="ARBA00022692"/>
    </source>
</evidence>
<feature type="transmembrane region" description="Helical" evidence="10">
    <location>
        <begin position="116"/>
        <end position="139"/>
    </location>
</feature>
<dbReference type="GO" id="GO:0098719">
    <property type="term" value="P:sodium ion import across plasma membrane"/>
    <property type="evidence" value="ECO:0007669"/>
    <property type="project" value="TreeGrafter"/>
</dbReference>
<keyword evidence="3" id="KW-1003">Cell membrane</keyword>
<evidence type="ECO:0000259" key="11">
    <source>
        <dbReference type="Pfam" id="PF00999"/>
    </source>
</evidence>
<dbReference type="Pfam" id="PF00999">
    <property type="entry name" value="Na_H_Exchanger"/>
    <property type="match status" value="1"/>
</dbReference>
<dbReference type="GO" id="GO:0005886">
    <property type="term" value="C:plasma membrane"/>
    <property type="evidence" value="ECO:0007669"/>
    <property type="project" value="UniProtKB-SubCell"/>
</dbReference>
<protein>
    <submittedName>
        <fullName evidence="12">Na+/H+ antiporter</fullName>
    </submittedName>
</protein>
<dbReference type="EMBL" id="MLBF01000047">
    <property type="protein sequence ID" value="OLN28077.1"/>
    <property type="molecule type" value="Genomic_DNA"/>
</dbReference>
<proteinExistence type="predicted"/>
<evidence type="ECO:0000313" key="12">
    <source>
        <dbReference type="EMBL" id="OLN28077.1"/>
    </source>
</evidence>
<feature type="transmembrane region" description="Helical" evidence="10">
    <location>
        <begin position="28"/>
        <end position="47"/>
    </location>
</feature>
<dbReference type="InterPro" id="IPR018422">
    <property type="entry name" value="Cation/H_exchanger_CPA1"/>
</dbReference>
<evidence type="ECO:0000256" key="3">
    <source>
        <dbReference type="ARBA" id="ARBA00022475"/>
    </source>
</evidence>
<organism evidence="12 13">
    <name type="scientific">Desulfosporosinus metallidurans</name>
    <dbReference type="NCBI Taxonomy" id="1888891"/>
    <lineage>
        <taxon>Bacteria</taxon>
        <taxon>Bacillati</taxon>
        <taxon>Bacillota</taxon>
        <taxon>Clostridia</taxon>
        <taxon>Eubacteriales</taxon>
        <taxon>Desulfitobacteriaceae</taxon>
        <taxon>Desulfosporosinus</taxon>
    </lineage>
</organism>
<gene>
    <name evidence="12" type="ORF">DSOL_4221</name>
</gene>
<feature type="transmembrane region" description="Helical" evidence="10">
    <location>
        <begin position="366"/>
        <end position="388"/>
    </location>
</feature>
<keyword evidence="9" id="KW-0739">Sodium transport</keyword>
<dbReference type="GO" id="GO:0015386">
    <property type="term" value="F:potassium:proton antiporter activity"/>
    <property type="evidence" value="ECO:0007669"/>
    <property type="project" value="TreeGrafter"/>
</dbReference>
<evidence type="ECO:0000256" key="2">
    <source>
        <dbReference type="ARBA" id="ARBA00022448"/>
    </source>
</evidence>
<dbReference type="PANTHER" id="PTHR10110:SF86">
    <property type="entry name" value="SODIUM_HYDROGEN EXCHANGER 7"/>
    <property type="match status" value="1"/>
</dbReference>
<evidence type="ECO:0000256" key="8">
    <source>
        <dbReference type="ARBA" id="ARBA00023136"/>
    </source>
</evidence>
<feature type="transmembrane region" description="Helical" evidence="10">
    <location>
        <begin position="159"/>
        <end position="180"/>
    </location>
</feature>
<keyword evidence="8 10" id="KW-0472">Membrane</keyword>
<keyword evidence="13" id="KW-1185">Reference proteome</keyword>
<evidence type="ECO:0000256" key="6">
    <source>
        <dbReference type="ARBA" id="ARBA00023053"/>
    </source>
</evidence>
<evidence type="ECO:0000256" key="7">
    <source>
        <dbReference type="ARBA" id="ARBA00023065"/>
    </source>
</evidence>
<accession>A0A1Q8QL63</accession>
<feature type="transmembrane region" description="Helical" evidence="10">
    <location>
        <begin position="192"/>
        <end position="211"/>
    </location>
</feature>
<keyword evidence="5 10" id="KW-1133">Transmembrane helix</keyword>
<dbReference type="GO" id="GO:0051453">
    <property type="term" value="P:regulation of intracellular pH"/>
    <property type="evidence" value="ECO:0007669"/>
    <property type="project" value="TreeGrafter"/>
</dbReference>
<dbReference type="STRING" id="1888891.DSOL_4221"/>
<dbReference type="RefSeq" id="WP_075366617.1">
    <property type="nucleotide sequence ID" value="NZ_MLBF01000047.1"/>
</dbReference>
<keyword evidence="4 10" id="KW-0812">Transmembrane</keyword>
<evidence type="ECO:0000256" key="5">
    <source>
        <dbReference type="ARBA" id="ARBA00022989"/>
    </source>
</evidence>
<dbReference type="AlphaFoldDB" id="A0A1Q8QL63"/>
<evidence type="ECO:0000256" key="1">
    <source>
        <dbReference type="ARBA" id="ARBA00004651"/>
    </source>
</evidence>
<dbReference type="PANTHER" id="PTHR10110">
    <property type="entry name" value="SODIUM/HYDROGEN EXCHANGER"/>
    <property type="match status" value="1"/>
</dbReference>
<dbReference type="GO" id="GO:0015385">
    <property type="term" value="F:sodium:proton antiporter activity"/>
    <property type="evidence" value="ECO:0007669"/>
    <property type="project" value="InterPro"/>
</dbReference>
<evidence type="ECO:0000313" key="13">
    <source>
        <dbReference type="Proteomes" id="UP000186102"/>
    </source>
</evidence>
<keyword evidence="6" id="KW-0915">Sodium</keyword>
<sequence length="394" mass="42750">MGYILWLFIMALVGTAVAKKLKLPYPIALVILGGIIGVIPIFNELKLYFLDEEVFRNIVIDIFLPALIGEAALKLSFKDLKVNALTIFFLAIGGTILSFITTGILIAFITKWPFQVALTFGALMSATDPVSVISIFKGLGVNKNLAVITEGESLANDGVAIVLFKLTVYSFALIASLGWGGLVIGFVEFIKVALGGVAIGGVCGLIASRVFRRFDDYTLENSFSIALFYGSYFLAEHIHVSGVIAVVVAGLILGNYGRAIGMSEKTQQSIEVFWDTIAFIGNVLIFYLVGLEIQKMNIQDYWGYIIAAIVISLLSRSVAVYVSTLGLKSKMPISWKHALTWGGLKGSLSIALAMSLPSAFPQREAIVVLTFGVVLFSLVIQGLTIGWLTRRWVI</sequence>
<dbReference type="Gene3D" id="6.10.140.1330">
    <property type="match status" value="1"/>
</dbReference>
<feature type="transmembrane region" description="Helical" evidence="10">
    <location>
        <begin position="54"/>
        <end position="73"/>
    </location>
</feature>
<keyword evidence="2" id="KW-0813">Transport</keyword>
<keyword evidence="7" id="KW-0406">Ion transport</keyword>
<feature type="transmembrane region" description="Helical" evidence="10">
    <location>
        <begin position="301"/>
        <end position="327"/>
    </location>
</feature>
<name>A0A1Q8QL63_9FIRM</name>
<dbReference type="InterPro" id="IPR006153">
    <property type="entry name" value="Cation/H_exchanger_TM"/>
</dbReference>